<keyword evidence="2 6" id="KW-0560">Oxidoreductase</keyword>
<evidence type="ECO:0000313" key="6">
    <source>
        <dbReference type="EMBL" id="KUG23727.1"/>
    </source>
</evidence>
<dbReference type="Pfam" id="PF02662">
    <property type="entry name" value="FlpD"/>
    <property type="match status" value="1"/>
</dbReference>
<keyword evidence="1" id="KW-0479">Metal-binding</keyword>
<accession>A0A0W8FS44</accession>
<gene>
    <name evidence="6" type="ORF">ASZ90_006534</name>
</gene>
<dbReference type="GO" id="GO:0051912">
    <property type="term" value="F:CoB--CoM heterodisulfide reductase activity"/>
    <property type="evidence" value="ECO:0007669"/>
    <property type="project" value="UniProtKB-EC"/>
</dbReference>
<comment type="caution">
    <text evidence="6">The sequence shown here is derived from an EMBL/GenBank/DDBJ whole genome shotgun (WGS) entry which is preliminary data.</text>
</comment>
<keyword evidence="4" id="KW-0411">Iron-sulfur</keyword>
<dbReference type="GO" id="GO:0051536">
    <property type="term" value="F:iron-sulfur cluster binding"/>
    <property type="evidence" value="ECO:0007669"/>
    <property type="project" value="UniProtKB-KW"/>
</dbReference>
<evidence type="ECO:0000256" key="1">
    <source>
        <dbReference type="ARBA" id="ARBA00022723"/>
    </source>
</evidence>
<dbReference type="GO" id="GO:0046872">
    <property type="term" value="F:metal ion binding"/>
    <property type="evidence" value="ECO:0007669"/>
    <property type="project" value="UniProtKB-KW"/>
</dbReference>
<sequence length="145" mass="15897">MTENLANKEWEPKIAAIVCNWCTYAGADLAGISRIQYPPNVRIIRVPCTGRINPFYIVKALQEGADGVLVSGCHPGECHYISGNLVARRKFATLKSFLNYIGVEGDRTIFTWVSASEGDRFAQVIKGVTAKVKTLGPANKLVKKL</sequence>
<evidence type="ECO:0000256" key="4">
    <source>
        <dbReference type="ARBA" id="ARBA00023014"/>
    </source>
</evidence>
<organism evidence="6">
    <name type="scientific">hydrocarbon metagenome</name>
    <dbReference type="NCBI Taxonomy" id="938273"/>
    <lineage>
        <taxon>unclassified sequences</taxon>
        <taxon>metagenomes</taxon>
        <taxon>ecological metagenomes</taxon>
    </lineage>
</organism>
<dbReference type="EMBL" id="LNQE01000890">
    <property type="protein sequence ID" value="KUG23727.1"/>
    <property type="molecule type" value="Genomic_DNA"/>
</dbReference>
<evidence type="ECO:0000256" key="2">
    <source>
        <dbReference type="ARBA" id="ARBA00023002"/>
    </source>
</evidence>
<dbReference type="InterPro" id="IPR003813">
    <property type="entry name" value="MvhD/FlpD"/>
</dbReference>
<protein>
    <submittedName>
        <fullName evidence="6">Cob--com heterodisulfide reductase subunit d</fullName>
        <ecNumber evidence="6">1.8.98.1</ecNumber>
    </submittedName>
</protein>
<dbReference type="AlphaFoldDB" id="A0A0W8FS44"/>
<keyword evidence="3" id="KW-0408">Iron</keyword>
<reference evidence="6" key="1">
    <citation type="journal article" date="2015" name="Proc. Natl. Acad. Sci. U.S.A.">
        <title>Networks of energetic and metabolic interactions define dynamics in microbial communities.</title>
        <authorList>
            <person name="Embree M."/>
            <person name="Liu J.K."/>
            <person name="Al-Bassam M.M."/>
            <person name="Zengler K."/>
        </authorList>
    </citation>
    <scope>NUCLEOTIDE SEQUENCE</scope>
</reference>
<name>A0A0W8FS44_9ZZZZ</name>
<dbReference type="EC" id="1.8.98.1" evidence="6"/>
<evidence type="ECO:0000256" key="3">
    <source>
        <dbReference type="ARBA" id="ARBA00023004"/>
    </source>
</evidence>
<feature type="domain" description="F420-non-reducing hydrogenase iron-sulfur subunit D" evidence="5">
    <location>
        <begin position="14"/>
        <end position="136"/>
    </location>
</feature>
<proteinExistence type="predicted"/>
<evidence type="ECO:0000259" key="5">
    <source>
        <dbReference type="Pfam" id="PF02662"/>
    </source>
</evidence>